<organism evidence="2 3">
    <name type="scientific">Devosia algicola</name>
    <dbReference type="NCBI Taxonomy" id="3026418"/>
    <lineage>
        <taxon>Bacteria</taxon>
        <taxon>Pseudomonadati</taxon>
        <taxon>Pseudomonadota</taxon>
        <taxon>Alphaproteobacteria</taxon>
        <taxon>Hyphomicrobiales</taxon>
        <taxon>Devosiaceae</taxon>
        <taxon>Devosia</taxon>
    </lineage>
</organism>
<reference evidence="2 3" key="1">
    <citation type="submission" date="2023-02" db="EMBL/GenBank/DDBJ databases">
        <title>Devosia algicola sp. nov., isolated from the phycosphere of marine algae.</title>
        <authorList>
            <person name="Kim J.M."/>
            <person name="Lee J.K."/>
            <person name="Choi B.J."/>
            <person name="Bayburt H."/>
            <person name="Jeon C.O."/>
        </authorList>
    </citation>
    <scope>NUCLEOTIDE SEQUENCE [LARGE SCALE GENOMIC DNA]</scope>
    <source>
        <strain evidence="2 3">G20-9</strain>
    </source>
</reference>
<proteinExistence type="predicted"/>
<evidence type="ECO:0000259" key="1">
    <source>
        <dbReference type="PROSITE" id="PS51819"/>
    </source>
</evidence>
<dbReference type="Pfam" id="PF00903">
    <property type="entry name" value="Glyoxalase"/>
    <property type="match status" value="1"/>
</dbReference>
<dbReference type="PROSITE" id="PS51819">
    <property type="entry name" value="VOC"/>
    <property type="match status" value="1"/>
</dbReference>
<evidence type="ECO:0000313" key="2">
    <source>
        <dbReference type="EMBL" id="WDR02151.1"/>
    </source>
</evidence>
<accession>A0ABY7YLH3</accession>
<dbReference type="EMBL" id="CP118246">
    <property type="protein sequence ID" value="WDR02151.1"/>
    <property type="molecule type" value="Genomic_DNA"/>
</dbReference>
<dbReference type="PANTHER" id="PTHR34109">
    <property type="entry name" value="BNAUNNG04460D PROTEIN-RELATED"/>
    <property type="match status" value="1"/>
</dbReference>
<evidence type="ECO:0000313" key="3">
    <source>
        <dbReference type="Proteomes" id="UP001220530"/>
    </source>
</evidence>
<dbReference type="InterPro" id="IPR029068">
    <property type="entry name" value="Glyas_Bleomycin-R_OHBP_Dase"/>
</dbReference>
<name>A0ABY7YLH3_9HYPH</name>
<sequence>MRYEIIPNLRYADAPKAIEFLCDAFGFERHAVYLNEVDPKIVEHAQLVWGDRMVMVASINDSEFARAARMTTPTVAGGPTMGLYLMVEDVDSHAARARAAGATIILGPSDQGYGGRGYSALDPEGNVWSFGNYDPWAPPPNE</sequence>
<dbReference type="PANTHER" id="PTHR34109:SF1">
    <property type="entry name" value="VOC DOMAIN-CONTAINING PROTEIN"/>
    <property type="match status" value="1"/>
</dbReference>
<dbReference type="Gene3D" id="3.30.720.120">
    <property type="match status" value="1"/>
</dbReference>
<dbReference type="InterPro" id="IPR037523">
    <property type="entry name" value="VOC_core"/>
</dbReference>
<feature type="domain" description="VOC" evidence="1">
    <location>
        <begin position="2"/>
        <end position="133"/>
    </location>
</feature>
<dbReference type="Gene3D" id="3.30.720.110">
    <property type="match status" value="1"/>
</dbReference>
<gene>
    <name evidence="2" type="ORF">PSQ19_16040</name>
</gene>
<dbReference type="SUPFAM" id="SSF54593">
    <property type="entry name" value="Glyoxalase/Bleomycin resistance protein/Dihydroxybiphenyl dioxygenase"/>
    <property type="match status" value="1"/>
</dbReference>
<protein>
    <submittedName>
        <fullName evidence="2">VOC family protein</fullName>
    </submittedName>
</protein>
<dbReference type="Proteomes" id="UP001220530">
    <property type="component" value="Chromosome"/>
</dbReference>
<keyword evidence="3" id="KW-1185">Reference proteome</keyword>
<dbReference type="InterPro" id="IPR004360">
    <property type="entry name" value="Glyas_Fos-R_dOase_dom"/>
</dbReference>
<dbReference type="RefSeq" id="WP_282218558.1">
    <property type="nucleotide sequence ID" value="NZ_CP118246.1"/>
</dbReference>